<dbReference type="STRING" id="1688.BCUN_0930"/>
<dbReference type="GO" id="GO:0016787">
    <property type="term" value="F:hydrolase activity"/>
    <property type="evidence" value="ECO:0007669"/>
    <property type="project" value="InterPro"/>
</dbReference>
<dbReference type="OrthoDB" id="9780848at2"/>
<dbReference type="Pfam" id="PF02230">
    <property type="entry name" value="Abhydrolase_2"/>
    <property type="match status" value="1"/>
</dbReference>
<dbReference type="eggNOG" id="COG0400">
    <property type="taxonomic scope" value="Bacteria"/>
</dbReference>
<protein>
    <submittedName>
        <fullName evidence="2">Phospholipase/carboxylesterase superfamily protein</fullName>
    </submittedName>
</protein>
<dbReference type="EMBL" id="JGYV01000017">
    <property type="protein sequence ID" value="KFI60954.1"/>
    <property type="molecule type" value="Genomic_DNA"/>
</dbReference>
<evidence type="ECO:0000259" key="1">
    <source>
        <dbReference type="Pfam" id="PF02230"/>
    </source>
</evidence>
<evidence type="ECO:0000313" key="3">
    <source>
        <dbReference type="Proteomes" id="UP000029067"/>
    </source>
</evidence>
<evidence type="ECO:0000313" key="2">
    <source>
        <dbReference type="EMBL" id="KFI60954.1"/>
    </source>
</evidence>
<dbReference type="AlphaFoldDB" id="A0A087AQA4"/>
<sequence length="203" mass="23242">MQLNATMRLNRDERDPRTYLMFHGYGNDETEMERILDAIYQGTNIDPAYLSFRAPHERPYLGGCTWYAHSHDGAQRREACREVGDALVRLVASPLFEGRKLTLMGFSQGAYLCYRLTQDHPDLFDTAVMLSPSFHDEHGPAVAGRARYILCYGTDERHIPAGDMRECEHILEATGRLTYLRYPGMGHTVCDREITDLRRLLVA</sequence>
<dbReference type="Proteomes" id="UP000029067">
    <property type="component" value="Unassembled WGS sequence"/>
</dbReference>
<name>A0A087AQA4_9BIFI</name>
<gene>
    <name evidence="2" type="ORF">BCUN_0930</name>
</gene>
<organism evidence="2 3">
    <name type="scientific">Bifidobacterium cuniculi</name>
    <dbReference type="NCBI Taxonomy" id="1688"/>
    <lineage>
        <taxon>Bacteria</taxon>
        <taxon>Bacillati</taxon>
        <taxon>Actinomycetota</taxon>
        <taxon>Actinomycetes</taxon>
        <taxon>Bifidobacteriales</taxon>
        <taxon>Bifidobacteriaceae</taxon>
        <taxon>Bifidobacterium</taxon>
    </lineage>
</organism>
<dbReference type="RefSeq" id="WP_033516223.1">
    <property type="nucleotide sequence ID" value="NZ_JGYV01000017.1"/>
</dbReference>
<comment type="caution">
    <text evidence="2">The sequence shown here is derived from an EMBL/GenBank/DDBJ whole genome shotgun (WGS) entry which is preliminary data.</text>
</comment>
<feature type="domain" description="Phospholipase/carboxylesterase/thioesterase" evidence="1">
    <location>
        <begin position="16"/>
        <end position="199"/>
    </location>
</feature>
<dbReference type="Gene3D" id="3.40.50.1820">
    <property type="entry name" value="alpha/beta hydrolase"/>
    <property type="match status" value="1"/>
</dbReference>
<dbReference type="InterPro" id="IPR029058">
    <property type="entry name" value="AB_hydrolase_fold"/>
</dbReference>
<reference evidence="2 3" key="1">
    <citation type="submission" date="2014-03" db="EMBL/GenBank/DDBJ databases">
        <title>Genomics of Bifidobacteria.</title>
        <authorList>
            <person name="Ventura M."/>
            <person name="Milani C."/>
            <person name="Lugli G.A."/>
        </authorList>
    </citation>
    <scope>NUCLEOTIDE SEQUENCE [LARGE SCALE GENOMIC DNA]</scope>
    <source>
        <strain evidence="2 3">LMG 10738</strain>
    </source>
</reference>
<dbReference type="InterPro" id="IPR003140">
    <property type="entry name" value="PLipase/COase/thioEstase"/>
</dbReference>
<dbReference type="SUPFAM" id="SSF53474">
    <property type="entry name" value="alpha/beta-Hydrolases"/>
    <property type="match status" value="1"/>
</dbReference>
<proteinExistence type="predicted"/>
<keyword evidence="3" id="KW-1185">Reference proteome</keyword>
<accession>A0A087AQA4</accession>